<reference evidence="1" key="2">
    <citation type="submission" date="2016-06" db="EMBL/GenBank/DDBJ databases">
        <title>The genome of a short-lived fish provides insights into sex chromosome evolution and the genetic control of aging.</title>
        <authorList>
            <person name="Reichwald K."/>
            <person name="Felder M."/>
            <person name="Petzold A."/>
            <person name="Koch P."/>
            <person name="Groth M."/>
            <person name="Platzer M."/>
        </authorList>
    </citation>
    <scope>NUCLEOTIDE SEQUENCE</scope>
    <source>
        <tissue evidence="1">Brain</tissue>
    </source>
</reference>
<protein>
    <submittedName>
        <fullName evidence="1">Uncharacterized protein</fullName>
    </submittedName>
</protein>
<dbReference type="AlphaFoldDB" id="A0A1A8R1M4"/>
<feature type="non-terminal residue" evidence="1">
    <location>
        <position position="104"/>
    </location>
</feature>
<feature type="non-terminal residue" evidence="1">
    <location>
        <position position="1"/>
    </location>
</feature>
<proteinExistence type="predicted"/>
<evidence type="ECO:0000313" key="1">
    <source>
        <dbReference type="EMBL" id="SBR99965.1"/>
    </source>
</evidence>
<name>A0A1A8R1M4_9TELE</name>
<dbReference type="EMBL" id="HAEH01014398">
    <property type="protein sequence ID" value="SBR99965.1"/>
    <property type="molecule type" value="Transcribed_RNA"/>
</dbReference>
<accession>A0A1A8R1M4</accession>
<sequence length="104" mass="12027">IELLSCNKQATLKQTRSQNSHPSRRLSSPTEFKAGIDWCRRMMHRTALALRRRTSLAQHLLSDFEEKLQSFQSYVIGLRKIHSYALDQIGNASQTLCFLTCHHL</sequence>
<organism evidence="1">
    <name type="scientific">Nothobranchius rachovii</name>
    <name type="common">bluefin notho</name>
    <dbReference type="NCBI Taxonomy" id="451742"/>
    <lineage>
        <taxon>Eukaryota</taxon>
        <taxon>Metazoa</taxon>
        <taxon>Chordata</taxon>
        <taxon>Craniata</taxon>
        <taxon>Vertebrata</taxon>
        <taxon>Euteleostomi</taxon>
        <taxon>Actinopterygii</taxon>
        <taxon>Neopterygii</taxon>
        <taxon>Teleostei</taxon>
        <taxon>Neoteleostei</taxon>
        <taxon>Acanthomorphata</taxon>
        <taxon>Ovalentaria</taxon>
        <taxon>Atherinomorphae</taxon>
        <taxon>Cyprinodontiformes</taxon>
        <taxon>Nothobranchiidae</taxon>
        <taxon>Nothobranchius</taxon>
    </lineage>
</organism>
<reference evidence="1" key="1">
    <citation type="submission" date="2016-05" db="EMBL/GenBank/DDBJ databases">
        <authorList>
            <person name="Lavstsen T."/>
            <person name="Jespersen J.S."/>
        </authorList>
    </citation>
    <scope>NUCLEOTIDE SEQUENCE</scope>
    <source>
        <tissue evidence="1">Brain</tissue>
    </source>
</reference>
<gene>
    <name evidence="1" type="primary">Nfu_g_1_024723</name>
</gene>